<dbReference type="InterPro" id="IPR041437">
    <property type="entry name" value="GH115_C"/>
</dbReference>
<dbReference type="Gene3D" id="3.20.20.520">
    <property type="entry name" value="Glycosyl hydrolase family 115"/>
    <property type="match status" value="1"/>
</dbReference>
<dbReference type="Pfam" id="PF15979">
    <property type="entry name" value="Glyco_hydro_115"/>
    <property type="match status" value="1"/>
</dbReference>
<protein>
    <recommendedName>
        <fullName evidence="2">Gylcosyl hydrolase 115 C-terminal domain-containing protein</fullName>
    </recommendedName>
</protein>
<comment type="caution">
    <text evidence="3">The sequence shown here is derived from an EMBL/GenBank/DDBJ whole genome shotgun (WGS) entry which is preliminary data.</text>
</comment>
<dbReference type="PANTHER" id="PTHR37842:SF2">
    <property type="entry name" value="GYLCOSYL HYDROLASE 115 C-TERMINAL DOMAIN-CONTAINING PROTEIN"/>
    <property type="match status" value="1"/>
</dbReference>
<keyword evidence="4" id="KW-1185">Reference proteome</keyword>
<accession>A0A8K0SFE2</accession>
<dbReference type="GO" id="GO:0016787">
    <property type="term" value="F:hydrolase activity"/>
    <property type="evidence" value="ECO:0007669"/>
    <property type="project" value="UniProtKB-KW"/>
</dbReference>
<evidence type="ECO:0000313" key="3">
    <source>
        <dbReference type="EMBL" id="KAH7310735.1"/>
    </source>
</evidence>
<dbReference type="EMBL" id="JAGPNK010000012">
    <property type="protein sequence ID" value="KAH7310735.1"/>
    <property type="molecule type" value="Genomic_DNA"/>
</dbReference>
<dbReference type="Gene3D" id="1.20.58.2150">
    <property type="match status" value="1"/>
</dbReference>
<reference evidence="3" key="1">
    <citation type="journal article" date="2021" name="Nat. Commun.">
        <title>Genetic determinants of endophytism in the Arabidopsis root mycobiome.</title>
        <authorList>
            <person name="Mesny F."/>
            <person name="Miyauchi S."/>
            <person name="Thiergart T."/>
            <person name="Pickel B."/>
            <person name="Atanasova L."/>
            <person name="Karlsson M."/>
            <person name="Huettel B."/>
            <person name="Barry K.W."/>
            <person name="Haridas S."/>
            <person name="Chen C."/>
            <person name="Bauer D."/>
            <person name="Andreopoulos W."/>
            <person name="Pangilinan J."/>
            <person name="LaButti K."/>
            <person name="Riley R."/>
            <person name="Lipzen A."/>
            <person name="Clum A."/>
            <person name="Drula E."/>
            <person name="Henrissat B."/>
            <person name="Kohler A."/>
            <person name="Grigoriev I.V."/>
            <person name="Martin F.M."/>
            <person name="Hacquard S."/>
        </authorList>
    </citation>
    <scope>NUCLEOTIDE SEQUENCE</scope>
    <source>
        <strain evidence="3">MPI-CAGE-CH-0235</strain>
    </source>
</reference>
<name>A0A8K0SFE2_9HYPO</name>
<dbReference type="InterPro" id="IPR029018">
    <property type="entry name" value="Hex-like_dom2"/>
</dbReference>
<dbReference type="Gene3D" id="2.60.120.1620">
    <property type="match status" value="1"/>
</dbReference>
<evidence type="ECO:0000256" key="1">
    <source>
        <dbReference type="ARBA" id="ARBA00022801"/>
    </source>
</evidence>
<proteinExistence type="predicted"/>
<gene>
    <name evidence="3" type="ORF">B0I35DRAFT_378520</name>
</gene>
<feature type="domain" description="Gylcosyl hydrolase 115 C-terminal" evidence="2">
    <location>
        <begin position="788"/>
        <end position="953"/>
    </location>
</feature>
<evidence type="ECO:0000313" key="4">
    <source>
        <dbReference type="Proteomes" id="UP000813444"/>
    </source>
</evidence>
<dbReference type="InterPro" id="IPR042301">
    <property type="entry name" value="GH115_sf"/>
</dbReference>
<dbReference type="Proteomes" id="UP000813444">
    <property type="component" value="Unassembled WGS sequence"/>
</dbReference>
<organism evidence="3 4">
    <name type="scientific">Stachybotrys elegans</name>
    <dbReference type="NCBI Taxonomy" id="80388"/>
    <lineage>
        <taxon>Eukaryota</taxon>
        <taxon>Fungi</taxon>
        <taxon>Dikarya</taxon>
        <taxon>Ascomycota</taxon>
        <taxon>Pezizomycotina</taxon>
        <taxon>Sordariomycetes</taxon>
        <taxon>Hypocreomycetidae</taxon>
        <taxon>Hypocreales</taxon>
        <taxon>Stachybotryaceae</taxon>
        <taxon>Stachybotrys</taxon>
    </lineage>
</organism>
<dbReference type="OrthoDB" id="4849794at2759"/>
<dbReference type="AlphaFoldDB" id="A0A8K0SFE2"/>
<dbReference type="Pfam" id="PF17829">
    <property type="entry name" value="GH115_C"/>
    <property type="match status" value="1"/>
</dbReference>
<keyword evidence="1" id="KW-0378">Hydrolase</keyword>
<dbReference type="Gene3D" id="3.30.379.10">
    <property type="entry name" value="Chitobiase/beta-hexosaminidase domain 2-like"/>
    <property type="match status" value="1"/>
</dbReference>
<dbReference type="PANTHER" id="PTHR37842">
    <property type="match status" value="1"/>
</dbReference>
<sequence length="958" mass="108288">MFEDKFVNFSFVDGSLPLKGISILIDPEEYEGVRIAAANLASDLSKVTGQESKLRETNKGYQEHGVILIGSIQKSELLRELTSRDKDFFQKIEGKWETFETQIVESPWPCAKRILVIAGSDKRAAIFGSYTLSEQIGVSPWHWWADVAIQPRQEIHALPVKTIHGEPSVQYRGIFINDEAPSLTAWVQEKFGPVYNSEFYKTVFELILRMKGNFLWPAMWSGFPWPGNSFFTDDPLNQTLADTYGVVMSTSHHEPMQRAMVEWRTANKGPWMWDENKERLREHFVEGVTRAKPFESVITLGMRGEGDKRMQSANPQATLRDVLTAQREIIQNVYGKGDGVPQVLSLYKEVLQQYEAGLDIPDDVTLLFADDNFGNNRRYPTSEEKTRRGGFGLYYHMEYVGHPRGYKWLHCSSTGKIHQQLTAAHRHGVQKIWVFNVGDIKPMELPASFAMALAWDINSIQPHTIPDFFDRYALREFGNDSTGIADLLFEHDRLMSLRRHEHIEANTLSVVNYREAESVVARWKALEEKATLLFEKVDSSNKAAFFQLVLHPIKASRINTELRVCQAQNQLYARQRRNTANVVAQRVLDLFDADFDLQEQYHNNPWMGKKWNHIMDQPHYGYVEETWHDPTRDMITGLSYVQKRQNSTAIAGPMGIAVEGHEGIRPGLTNEESDRTHPSRGNLVPGLTLPTMSPYSATSCYFEVYCRGNRRVEWTATSDCTWLKLSKSSGTVDPEDKEDQRALVTVDWDAVPKAFDSTVRIDISSTEGAYEQVHLPVDNRHVSGEFHGFVESEGVVSINASALVSSAAPLLLYRLLPHLGRTGSGAIEFCPDAGPEVPFISIPFHTFTGGNVKVQLQFTLVLENQPESPKRYEIVLDDSESTSALLLESANKGDLPNGWAVAVKDGVWKRDHEFAGLKPGAHLLKYRAMCSDLALEKILLNFGGVKDSYLGPPASRRV</sequence>
<evidence type="ECO:0000259" key="2">
    <source>
        <dbReference type="Pfam" id="PF17829"/>
    </source>
</evidence>
<dbReference type="InterPro" id="IPR031924">
    <property type="entry name" value="GH115"/>
</dbReference>